<keyword evidence="14" id="KW-0342">GTP-binding</keyword>
<comment type="cofactor">
    <cofactor evidence="1">
        <name>Mg(2+)</name>
        <dbReference type="ChEBI" id="CHEBI:18420"/>
    </cofactor>
</comment>
<keyword evidence="12" id="KW-0653">Protein transport</keyword>
<evidence type="ECO:0000256" key="2">
    <source>
        <dbReference type="ARBA" id="ARBA00004167"/>
    </source>
</evidence>
<evidence type="ECO:0000256" key="14">
    <source>
        <dbReference type="ARBA" id="ARBA00023134"/>
    </source>
</evidence>
<dbReference type="PANTHER" id="PTHR10903:SF135">
    <property type="entry name" value="TRANSLOCASE OF CHLOROPLAST 120, CHLOROPLASTIC-RELATED"/>
    <property type="match status" value="1"/>
</dbReference>
<keyword evidence="8" id="KW-0547">Nucleotide-binding</keyword>
<evidence type="ECO:0000256" key="15">
    <source>
        <dbReference type="ARBA" id="ARBA00023136"/>
    </source>
</evidence>
<dbReference type="InterPro" id="IPR027417">
    <property type="entry name" value="P-loop_NTPase"/>
</dbReference>
<accession>A0A8H7VSN1</accession>
<dbReference type="GO" id="GO:0046872">
    <property type="term" value="F:metal ion binding"/>
    <property type="evidence" value="ECO:0007669"/>
    <property type="project" value="UniProtKB-KW"/>
</dbReference>
<evidence type="ECO:0000256" key="8">
    <source>
        <dbReference type="ARBA" id="ARBA00022741"/>
    </source>
</evidence>
<dbReference type="PANTHER" id="PTHR10903">
    <property type="entry name" value="GTPASE, IMAP FAMILY MEMBER-RELATED"/>
    <property type="match status" value="1"/>
</dbReference>
<evidence type="ECO:0000256" key="6">
    <source>
        <dbReference type="ARBA" id="ARBA00022692"/>
    </source>
</evidence>
<dbReference type="PROSITE" id="PS51720">
    <property type="entry name" value="G_AIG1"/>
    <property type="match status" value="1"/>
</dbReference>
<dbReference type="EMBL" id="JAEPRE010000143">
    <property type="protein sequence ID" value="KAG2231605.1"/>
    <property type="molecule type" value="Genomic_DNA"/>
</dbReference>
<keyword evidence="4" id="KW-0150">Chloroplast</keyword>
<evidence type="ECO:0000259" key="19">
    <source>
        <dbReference type="PROSITE" id="PS51720"/>
    </source>
</evidence>
<evidence type="ECO:0000256" key="18">
    <source>
        <dbReference type="SAM" id="MobiDB-lite"/>
    </source>
</evidence>
<sequence length="763" mass="86830">MTDINRYSMEETAPKVPLHDNNNNTPPLDISPTPSKSIHRSKTVRNLNSAGNKMRGLFKTKNKESSNISTTGARRMTTTDENGFITRPILSTSASYGPGNENTIQHTASFSHQKEVEMYSEQTIKEVEPSVLPQQTTSSDELEQLNELIARRTTEVEQEKKTKERLQMELAEAQRVFKDKEQEYSTIEHSFFEHTRAIRATDDDLSTIRDSFKLLKYSIARLLMTLNKKADKASATKKFVSTWPNLNIVDPITGEMESSFVNLLAEKLVHEHLVKHVFSVPIYPGLKVNAAYQALNDWLQAHSSLFSVRLRQQMAAVVAKSSRDSEIHQAAQKEKQNIATLIYDDLAEIYHPFLRENDAAVDEEKRYYNKICDIVDKCLKLTVAMRGQEVEITTISIEEGKEKFQEETMTEVKGRTQGLVRFFICPTFMGGDREHGFLEKGKVVITDSSPNTFKTPLPKPYHLPQRQVTMWETEDRSRIQPNYSRRASETIQKSLISQTLFPYQPMSGIHALSPTDNNVQQMFITEPDEDPMQHLVLLPLGKTGAGKSSLLNIMLGYDEFKAKAAAKSVTDCITERTGMWTIDQTETVITIADTPGFADSMNRDEQFLSSFQDYILDIGQRLGIDSFLLVFQCDSATNNIMSILDHFNSMMQQKFPYQNNWWDHVMLVFTRVDYFPNLKFPANILGKKQSIMETLIPDIQAKYGLKTPPKYAFVSSKAPNCSFNKKGQCDCFAASKYHLDQMRTLKSRINTILTDNGGRWVPA</sequence>
<keyword evidence="9" id="KW-0378">Hydrolase</keyword>
<keyword evidence="11" id="KW-0460">Magnesium</keyword>
<dbReference type="InterPro" id="IPR006703">
    <property type="entry name" value="G_AIG1"/>
</dbReference>
<protein>
    <recommendedName>
        <fullName evidence="19">AIG1-type G domain-containing protein</fullName>
    </recommendedName>
</protein>
<organism evidence="20 21">
    <name type="scientific">Thamnidium elegans</name>
    <dbReference type="NCBI Taxonomy" id="101142"/>
    <lineage>
        <taxon>Eukaryota</taxon>
        <taxon>Fungi</taxon>
        <taxon>Fungi incertae sedis</taxon>
        <taxon>Mucoromycota</taxon>
        <taxon>Mucoromycotina</taxon>
        <taxon>Mucoromycetes</taxon>
        <taxon>Mucorales</taxon>
        <taxon>Mucorineae</taxon>
        <taxon>Mucoraceae</taxon>
        <taxon>Thamnidium</taxon>
    </lineage>
</organism>
<name>A0A8H7VSN1_9FUNG</name>
<keyword evidence="3" id="KW-0813">Transport</keyword>
<keyword evidence="10" id="KW-1002">Plastid outer membrane</keyword>
<dbReference type="InterPro" id="IPR045058">
    <property type="entry name" value="GIMA/IAN/Toc"/>
</dbReference>
<evidence type="ECO:0000256" key="4">
    <source>
        <dbReference type="ARBA" id="ARBA00022528"/>
    </source>
</evidence>
<dbReference type="AlphaFoldDB" id="A0A8H7VSN1"/>
<keyword evidence="13" id="KW-1133">Transmembrane helix</keyword>
<dbReference type="Gene3D" id="3.40.50.300">
    <property type="entry name" value="P-loop containing nucleotide triphosphate hydrolases"/>
    <property type="match status" value="1"/>
</dbReference>
<feature type="domain" description="AIG1-type G" evidence="19">
    <location>
        <begin position="532"/>
        <end position="763"/>
    </location>
</feature>
<evidence type="ECO:0000256" key="17">
    <source>
        <dbReference type="SAM" id="Coils"/>
    </source>
</evidence>
<evidence type="ECO:0000313" key="20">
    <source>
        <dbReference type="EMBL" id="KAG2231605.1"/>
    </source>
</evidence>
<evidence type="ECO:0000256" key="1">
    <source>
        <dbReference type="ARBA" id="ARBA00001946"/>
    </source>
</evidence>
<evidence type="ECO:0000256" key="9">
    <source>
        <dbReference type="ARBA" id="ARBA00022801"/>
    </source>
</evidence>
<keyword evidence="17" id="KW-0175">Coiled coil</keyword>
<proteinExistence type="predicted"/>
<dbReference type="GO" id="GO:0005525">
    <property type="term" value="F:GTP binding"/>
    <property type="evidence" value="ECO:0007669"/>
    <property type="project" value="UniProtKB-KW"/>
</dbReference>
<keyword evidence="7" id="KW-0479">Metal-binding</keyword>
<feature type="coiled-coil region" evidence="17">
    <location>
        <begin position="142"/>
        <end position="183"/>
    </location>
</feature>
<evidence type="ECO:0000256" key="11">
    <source>
        <dbReference type="ARBA" id="ARBA00022842"/>
    </source>
</evidence>
<comment type="subcellular location">
    <subcellularLocation>
        <location evidence="2">Membrane</location>
        <topology evidence="2">Single-pass membrane protein</topology>
    </subcellularLocation>
    <subcellularLocation>
        <location evidence="16">Plastid</location>
        <location evidence="16">Chloroplast outer membrane</location>
    </subcellularLocation>
</comment>
<dbReference type="SUPFAM" id="SSF52540">
    <property type="entry name" value="P-loop containing nucleoside triphosphate hydrolases"/>
    <property type="match status" value="1"/>
</dbReference>
<dbReference type="GO" id="GO:0016787">
    <property type="term" value="F:hydrolase activity"/>
    <property type="evidence" value="ECO:0007669"/>
    <property type="project" value="UniProtKB-KW"/>
</dbReference>
<evidence type="ECO:0000256" key="13">
    <source>
        <dbReference type="ARBA" id="ARBA00022989"/>
    </source>
</evidence>
<evidence type="ECO:0000256" key="5">
    <source>
        <dbReference type="ARBA" id="ARBA00022640"/>
    </source>
</evidence>
<keyword evidence="6" id="KW-0812">Transmembrane</keyword>
<keyword evidence="5" id="KW-0934">Plastid</keyword>
<evidence type="ECO:0000256" key="12">
    <source>
        <dbReference type="ARBA" id="ARBA00022927"/>
    </source>
</evidence>
<evidence type="ECO:0000256" key="3">
    <source>
        <dbReference type="ARBA" id="ARBA00022448"/>
    </source>
</evidence>
<feature type="region of interest" description="Disordered" evidence="18">
    <location>
        <begin position="1"/>
        <end position="51"/>
    </location>
</feature>
<comment type="caution">
    <text evidence="20">The sequence shown here is derived from an EMBL/GenBank/DDBJ whole genome shotgun (WGS) entry which is preliminary data.</text>
</comment>
<evidence type="ECO:0000256" key="10">
    <source>
        <dbReference type="ARBA" id="ARBA00022805"/>
    </source>
</evidence>
<dbReference type="GO" id="GO:0016020">
    <property type="term" value="C:membrane"/>
    <property type="evidence" value="ECO:0007669"/>
    <property type="project" value="UniProtKB-SubCell"/>
</dbReference>
<dbReference type="Proteomes" id="UP000613177">
    <property type="component" value="Unassembled WGS sequence"/>
</dbReference>
<keyword evidence="15" id="KW-0472">Membrane</keyword>
<evidence type="ECO:0000256" key="16">
    <source>
        <dbReference type="ARBA" id="ARBA00024013"/>
    </source>
</evidence>
<dbReference type="GO" id="GO:0015031">
    <property type="term" value="P:protein transport"/>
    <property type="evidence" value="ECO:0007669"/>
    <property type="project" value="UniProtKB-KW"/>
</dbReference>
<gene>
    <name evidence="20" type="ORF">INT48_006691</name>
</gene>
<reference evidence="20" key="1">
    <citation type="submission" date="2021-01" db="EMBL/GenBank/DDBJ databases">
        <title>Metabolic potential, ecology and presence of endohyphal bacteria is reflected in genomic diversity of Mucoromycotina.</title>
        <authorList>
            <person name="Muszewska A."/>
            <person name="Okrasinska A."/>
            <person name="Steczkiewicz K."/>
            <person name="Drgas O."/>
            <person name="Orlowska M."/>
            <person name="Perlinska-Lenart U."/>
            <person name="Aleksandrzak-Piekarczyk T."/>
            <person name="Szatraj K."/>
            <person name="Zielenkiewicz U."/>
            <person name="Pilsyk S."/>
            <person name="Malc E."/>
            <person name="Mieczkowski P."/>
            <person name="Kruszewska J.S."/>
            <person name="Biernat P."/>
            <person name="Pawlowska J."/>
        </authorList>
    </citation>
    <scope>NUCLEOTIDE SEQUENCE</scope>
    <source>
        <strain evidence="20">WA0000018081</strain>
    </source>
</reference>
<feature type="compositionally biased region" description="Polar residues" evidence="18">
    <location>
        <begin position="20"/>
        <end position="36"/>
    </location>
</feature>
<evidence type="ECO:0000313" key="21">
    <source>
        <dbReference type="Proteomes" id="UP000613177"/>
    </source>
</evidence>
<dbReference type="Pfam" id="PF04548">
    <property type="entry name" value="AIG1"/>
    <property type="match status" value="1"/>
</dbReference>
<evidence type="ECO:0000256" key="7">
    <source>
        <dbReference type="ARBA" id="ARBA00022723"/>
    </source>
</evidence>
<keyword evidence="21" id="KW-1185">Reference proteome</keyword>